<accession>A0A199UH49</accession>
<feature type="signal peptide" evidence="1">
    <location>
        <begin position="1"/>
        <end position="38"/>
    </location>
</feature>
<comment type="caution">
    <text evidence="2">The sequence shown here is derived from an EMBL/GenBank/DDBJ whole genome shotgun (WGS) entry which is preliminary data.</text>
</comment>
<sequence length="109" mass="11750">MEEMIDLGTALHCSSYQLDVFCFFYLVLLLSELQSGNGLCQGSGTTNNVLDATGHKRRYPGLIVGQINAFGMEIAGCIIVAVKFSMLLDSDLSVKELNIKEGSSSGLHC</sequence>
<evidence type="ECO:0000313" key="2">
    <source>
        <dbReference type="EMBL" id="OAY64069.1"/>
    </source>
</evidence>
<dbReference type="Proteomes" id="UP000092600">
    <property type="component" value="Unassembled WGS sequence"/>
</dbReference>
<evidence type="ECO:0000313" key="3">
    <source>
        <dbReference type="Proteomes" id="UP000092600"/>
    </source>
</evidence>
<protein>
    <submittedName>
        <fullName evidence="2">Uncharacterized protein</fullName>
    </submittedName>
</protein>
<keyword evidence="1" id="KW-0732">Signal</keyword>
<gene>
    <name evidence="2" type="ORF">ACMD2_21323</name>
</gene>
<organism evidence="2 3">
    <name type="scientific">Ananas comosus</name>
    <name type="common">Pineapple</name>
    <name type="synonym">Ananas ananas</name>
    <dbReference type="NCBI Taxonomy" id="4615"/>
    <lineage>
        <taxon>Eukaryota</taxon>
        <taxon>Viridiplantae</taxon>
        <taxon>Streptophyta</taxon>
        <taxon>Embryophyta</taxon>
        <taxon>Tracheophyta</taxon>
        <taxon>Spermatophyta</taxon>
        <taxon>Magnoliopsida</taxon>
        <taxon>Liliopsida</taxon>
        <taxon>Poales</taxon>
        <taxon>Bromeliaceae</taxon>
        <taxon>Bromelioideae</taxon>
        <taxon>Ananas</taxon>
    </lineage>
</organism>
<dbReference type="EMBL" id="LSRQ01008282">
    <property type="protein sequence ID" value="OAY64069.1"/>
    <property type="molecule type" value="Genomic_DNA"/>
</dbReference>
<name>A0A199UH49_ANACO</name>
<proteinExistence type="predicted"/>
<feature type="chain" id="PRO_5008285246" evidence="1">
    <location>
        <begin position="39"/>
        <end position="109"/>
    </location>
</feature>
<reference evidence="2 3" key="1">
    <citation type="journal article" date="2016" name="DNA Res.">
        <title>The draft genome of MD-2 pineapple using hybrid error correction of long reads.</title>
        <authorList>
            <person name="Redwan R.M."/>
            <person name="Saidin A."/>
            <person name="Kumar S.V."/>
        </authorList>
    </citation>
    <scope>NUCLEOTIDE SEQUENCE [LARGE SCALE GENOMIC DNA]</scope>
    <source>
        <strain evidence="3">cv. MD2</strain>
        <tissue evidence="2">Leaf</tissue>
    </source>
</reference>
<evidence type="ECO:0000256" key="1">
    <source>
        <dbReference type="SAM" id="SignalP"/>
    </source>
</evidence>
<dbReference type="AlphaFoldDB" id="A0A199UH49"/>